<feature type="transmembrane region" description="Helical" evidence="1">
    <location>
        <begin position="106"/>
        <end position="124"/>
    </location>
</feature>
<dbReference type="Proteomes" id="UP001290462">
    <property type="component" value="Unassembled WGS sequence"/>
</dbReference>
<feature type="transmembrane region" description="Helical" evidence="1">
    <location>
        <begin position="145"/>
        <end position="161"/>
    </location>
</feature>
<organism evidence="2 3">
    <name type="scientific">Carnobacterium maltaromaticum</name>
    <name type="common">Carnobacterium piscicola</name>
    <dbReference type="NCBI Taxonomy" id="2751"/>
    <lineage>
        <taxon>Bacteria</taxon>
        <taxon>Bacillati</taxon>
        <taxon>Bacillota</taxon>
        <taxon>Bacilli</taxon>
        <taxon>Lactobacillales</taxon>
        <taxon>Carnobacteriaceae</taxon>
        <taxon>Carnobacterium</taxon>
    </lineage>
</organism>
<dbReference type="Pfam" id="PF07099">
    <property type="entry name" value="DUF1361"/>
    <property type="match status" value="1"/>
</dbReference>
<gene>
    <name evidence="2" type="ORF">RAK27_08250</name>
</gene>
<evidence type="ECO:0000256" key="1">
    <source>
        <dbReference type="SAM" id="Phobius"/>
    </source>
</evidence>
<evidence type="ECO:0000313" key="3">
    <source>
        <dbReference type="Proteomes" id="UP001290462"/>
    </source>
</evidence>
<dbReference type="EMBL" id="JAVBVO010000003">
    <property type="protein sequence ID" value="MDZ5758642.1"/>
    <property type="molecule type" value="Genomic_DNA"/>
</dbReference>
<sequence>MKIRYQQNLIRLFFIAYMFAIYFISYRYQLMLLNGLLAYIPIELSFWLTNKKLKSTSLFFIISAVWLVFFPNLPYLLTDLVHLSWLRPYIPNSYALLSAPNIWKDFYLLLAGVIGFLIVGYHSLKAFGDALAIRFNFKKNYYVHLFYLFICGISSFGIYLGRFSRLHTVYLITDPIESIRAIIDAFEPNMYLFILGFTMLQLILFYAVCFIRLDNTSFKA</sequence>
<name>A0AAW9K5J1_CARML</name>
<feature type="transmembrane region" description="Helical" evidence="1">
    <location>
        <begin position="31"/>
        <end position="49"/>
    </location>
</feature>
<comment type="caution">
    <text evidence="2">The sequence shown here is derived from an EMBL/GenBank/DDBJ whole genome shotgun (WGS) entry which is preliminary data.</text>
</comment>
<evidence type="ECO:0000313" key="2">
    <source>
        <dbReference type="EMBL" id="MDZ5758642.1"/>
    </source>
</evidence>
<keyword evidence="1" id="KW-0812">Transmembrane</keyword>
<protein>
    <submittedName>
        <fullName evidence="2">DUF1361 domain-containing protein</fullName>
    </submittedName>
</protein>
<keyword evidence="1" id="KW-0472">Membrane</keyword>
<proteinExistence type="predicted"/>
<keyword evidence="1" id="KW-1133">Transmembrane helix</keyword>
<feature type="transmembrane region" description="Helical" evidence="1">
    <location>
        <begin position="9"/>
        <end position="25"/>
    </location>
</feature>
<accession>A0AAW9K5J1</accession>
<dbReference type="AlphaFoldDB" id="A0AAW9K5J1"/>
<reference evidence="2" key="1">
    <citation type="submission" date="2023-08" db="EMBL/GenBank/DDBJ databases">
        <title>Genomic characterization of piscicolin 126 produced by Carnobacterium maltaromaticum CM22 strain isolated from salmon (Salmo salar).</title>
        <authorList>
            <person name="Gonzalez-Gragera E."/>
            <person name="Garcia-Lopez J.D."/>
            <person name="Teso-Perez C."/>
            <person name="Gimenez-Hernandez I."/>
            <person name="Peralta-Sanchez J.M."/>
            <person name="Valdivia E."/>
            <person name="Montalban-Lopez M."/>
            <person name="Martin-Platero A.M."/>
            <person name="Banos A."/>
            <person name="Martinez-Bueno M."/>
        </authorList>
    </citation>
    <scope>NUCLEOTIDE SEQUENCE</scope>
    <source>
        <strain evidence="2">CM22</strain>
    </source>
</reference>
<feature type="transmembrane region" description="Helical" evidence="1">
    <location>
        <begin position="190"/>
        <end position="211"/>
    </location>
</feature>
<dbReference type="RefSeq" id="WP_322808852.1">
    <property type="nucleotide sequence ID" value="NZ_JAVBVO010000003.1"/>
</dbReference>
<dbReference type="InterPro" id="IPR009793">
    <property type="entry name" value="DUF1361"/>
</dbReference>
<feature type="transmembrane region" description="Helical" evidence="1">
    <location>
        <begin position="56"/>
        <end position="77"/>
    </location>
</feature>